<sequence>MKITKFVTNVDESTPHVHAQLIGAGDTSKKGKVSISFSNMIKRAYREQNNGHKISDSREALSWWRKQEDQALVDSFNQYLAPELDLDFNLYRTGEHIADFDSYKLIREVNEKDKALEYAEEIKYYDPNHVIDKDLYDTIIEKNDIQIEQENYQNEYQSLSFSVIDLDPKNNIVIKSNIERRQKARTKFEKIAKQKNEIPPFGKYRNEVSDMTSETNYEEIPYIILDTGKIHFKDQIKTNDDNKPIFKKEKKEPISTEIGFEQHLRMGFEYLRNVARKLREDFQKRLRDIKQKLDQRENELNERAETLDKREERITDREKQVSNDQRTLVNASTHELHEIIQRNSRDFGPSR</sequence>
<comment type="caution">
    <text evidence="2">The sequence shown here is derived from an EMBL/GenBank/DDBJ whole genome shotgun (WGS) entry which is preliminary data.</text>
</comment>
<dbReference type="AlphaFoldDB" id="A0A0R2CDH2"/>
<dbReference type="Proteomes" id="UP000051586">
    <property type="component" value="Unassembled WGS sequence"/>
</dbReference>
<evidence type="ECO:0000256" key="1">
    <source>
        <dbReference type="SAM" id="MobiDB-lite"/>
    </source>
</evidence>
<gene>
    <name evidence="2" type="ORF">FC87_GL000321</name>
</gene>
<dbReference type="STRING" id="1423745.GCA_001311215_01969"/>
<dbReference type="RefSeq" id="WP_056961945.1">
    <property type="nucleotide sequence ID" value="NZ_AYZI01000012.1"/>
</dbReference>
<evidence type="ECO:0000313" key="2">
    <source>
        <dbReference type="EMBL" id="KRM89838.1"/>
    </source>
</evidence>
<dbReference type="EMBL" id="AYZI01000012">
    <property type="protein sequence ID" value="KRM89838.1"/>
    <property type="molecule type" value="Genomic_DNA"/>
</dbReference>
<feature type="compositionally biased region" description="Polar residues" evidence="1">
    <location>
        <begin position="322"/>
        <end position="333"/>
    </location>
</feature>
<proteinExistence type="predicted"/>
<accession>A0A0R2CDH2</accession>
<feature type="region of interest" description="Disordered" evidence="1">
    <location>
        <begin position="311"/>
        <end position="351"/>
    </location>
</feature>
<feature type="compositionally biased region" description="Basic and acidic residues" evidence="1">
    <location>
        <begin position="311"/>
        <end position="321"/>
    </location>
</feature>
<feature type="compositionally biased region" description="Basic and acidic residues" evidence="1">
    <location>
        <begin position="334"/>
        <end position="345"/>
    </location>
</feature>
<dbReference type="PATRIC" id="fig|1423745.4.peg.337"/>
<organism evidence="2 3">
    <name type="scientific">Fructilactobacillus florum DSM 22689 = JCM 16035</name>
    <dbReference type="NCBI Taxonomy" id="1423745"/>
    <lineage>
        <taxon>Bacteria</taxon>
        <taxon>Bacillati</taxon>
        <taxon>Bacillota</taxon>
        <taxon>Bacilli</taxon>
        <taxon>Lactobacillales</taxon>
        <taxon>Lactobacillaceae</taxon>
        <taxon>Fructilactobacillus</taxon>
    </lineage>
</organism>
<reference evidence="2 3" key="1">
    <citation type="journal article" date="2015" name="Genome Announc.">
        <title>Expanding the biotechnology potential of lactobacilli through comparative genomics of 213 strains and associated genera.</title>
        <authorList>
            <person name="Sun Z."/>
            <person name="Harris H.M."/>
            <person name="McCann A."/>
            <person name="Guo C."/>
            <person name="Argimon S."/>
            <person name="Zhang W."/>
            <person name="Yang X."/>
            <person name="Jeffery I.B."/>
            <person name="Cooney J.C."/>
            <person name="Kagawa T.F."/>
            <person name="Liu W."/>
            <person name="Song Y."/>
            <person name="Salvetti E."/>
            <person name="Wrobel A."/>
            <person name="Rasinkangas P."/>
            <person name="Parkhill J."/>
            <person name="Rea M.C."/>
            <person name="O'Sullivan O."/>
            <person name="Ritari J."/>
            <person name="Douillard F.P."/>
            <person name="Paul Ross R."/>
            <person name="Yang R."/>
            <person name="Briner A.E."/>
            <person name="Felis G.E."/>
            <person name="de Vos W.M."/>
            <person name="Barrangou R."/>
            <person name="Klaenhammer T.R."/>
            <person name="Caufield P.W."/>
            <person name="Cui Y."/>
            <person name="Zhang H."/>
            <person name="O'Toole P.W."/>
        </authorList>
    </citation>
    <scope>NUCLEOTIDE SEQUENCE [LARGE SCALE GENOMIC DNA]</scope>
    <source>
        <strain evidence="2 3">DSM 22689</strain>
    </source>
</reference>
<name>A0A0R2CDH2_9LACO</name>
<evidence type="ECO:0000313" key="3">
    <source>
        <dbReference type="Proteomes" id="UP000051586"/>
    </source>
</evidence>
<protein>
    <submittedName>
        <fullName evidence="2">Uncharacterized protein</fullName>
    </submittedName>
</protein>